<accession>A0A5C0UFM1</accession>
<name>A0A5C0UFM1_9PROT</name>
<keyword evidence="3" id="KW-1185">Reference proteome</keyword>
<dbReference type="Proteomes" id="UP000324924">
    <property type="component" value="Chromosome"/>
</dbReference>
<protein>
    <recommendedName>
        <fullName evidence="4">BamA/TamA family outer membrane protein</fullName>
    </recommendedName>
</protein>
<dbReference type="AlphaFoldDB" id="A0A5C0UFM1"/>
<sequence length="895" mass="100846">MILFLFLICNAFSAAKSVDSNFNPDQGIDSKITRSIQEISKDLSSTENVSKTDSDKKVDQSLKIPGKVQNTKNKNSQLSAQDKPNLSSEKSNAVKSSPKIEVIGNGRTERDFIVGIAKSFIKSMDFTETSKIKNKLLESGYFSDVIVTKKNKNVIQIRVVENPILKSIKYKGSISVEDSMWEVITGLRPKRIVSLKDILIAKARIIRELEALPDSELEEIKIMQKTDKNSIDLIFDIKTRPKKTIDSILFVGNKNIPSGDLYANLEKSSSLFLYVFPRAHVMESEEKQKESLERYAKSKGYFDFRVKSIVCVDINKSRQMTINLEEGKRYKIKSVELNMPNNLKKYFDIKIGQYYEESDIFDRKKKAKCHLYEKQEFSKDIDVKTSQSNGEVEIRFFLTEESSRNVGLINIYGNERTYSEVILRRMRLEPGDKVSERSFAISKAKIASSGFSELADIDVMESEENLSDVKVSFKEADTGKIMASLGLDLGSYFSWNVGFGYQDLNMFGLGKKFNGSFVMKKNKASLNLDLAESYYNSGPFTKSYQLMFGLMDRNHSNYLLARSRSSFPIVFDFGTKADKGSLNFSTLSKELSESGYSDKNDDLEKSKDIGLDKDWSESEEGITFNKPGAEFKRNYSVSLNNLTTDLGVGGTLDYFTLKDTGDLTNTKRGVGIPRFYDKDHRKFDKIKYSVSGHADFTYGISNDNFGLKIHSANELSLGSSIFLKSILSGKLFAEYNDYGVVLSARCGKIFHGSKYSWIDNFKASESGVSGFKEFGPRELISYSTLGGTEMFSFKGEVFGPLLAKKIFEISWFSFFSIGSLCESSIKEKLIPNDLAKKRRWGNVADIVNNKRSLVSSVGTGLIVKFGRSKVRFSINYPVLGRDSSFNAIESFSLNL</sequence>
<evidence type="ECO:0000313" key="2">
    <source>
        <dbReference type="EMBL" id="QEK38858.1"/>
    </source>
</evidence>
<reference evidence="2 3" key="1">
    <citation type="submission" date="2019-08" db="EMBL/GenBank/DDBJ databases">
        <title>Highly reduced genomes of protist endosymbionts show evolutionary convergence.</title>
        <authorList>
            <person name="George E."/>
            <person name="Husnik F."/>
            <person name="Tashyreva D."/>
            <person name="Prokopchuk G."/>
            <person name="Horak A."/>
            <person name="Kwong W.K."/>
            <person name="Lukes J."/>
            <person name="Keeling P.J."/>
        </authorList>
    </citation>
    <scope>NUCLEOTIDE SEQUENCE [LARGE SCALE GENOMIC DNA]</scope>
    <source>
        <strain evidence="2">1604HC</strain>
    </source>
</reference>
<dbReference type="Gene3D" id="2.40.160.50">
    <property type="entry name" value="membrane protein fhac: a member of the omp85/tpsb transporter family"/>
    <property type="match status" value="1"/>
</dbReference>
<dbReference type="EMBL" id="CP043314">
    <property type="protein sequence ID" value="QEK38858.1"/>
    <property type="molecule type" value="Genomic_DNA"/>
</dbReference>
<dbReference type="RefSeq" id="WP_148971981.1">
    <property type="nucleotide sequence ID" value="NZ_CP043314.1"/>
</dbReference>
<dbReference type="Gene3D" id="3.10.20.310">
    <property type="entry name" value="membrane protein fhac"/>
    <property type="match status" value="2"/>
</dbReference>
<organism evidence="2 3">
    <name type="scientific">Candidatus Nesciobacter abundans</name>
    <dbReference type="NCBI Taxonomy" id="2601668"/>
    <lineage>
        <taxon>Bacteria</taxon>
        <taxon>Pseudomonadati</taxon>
        <taxon>Pseudomonadota</taxon>
        <taxon>Alphaproteobacteria</taxon>
        <taxon>Holosporales</taxon>
        <taxon>Holosporaceae</taxon>
        <taxon>Candidatus Nesciobacter</taxon>
    </lineage>
</organism>
<gene>
    <name evidence="2" type="ORF">FZC36_00160</name>
</gene>
<proteinExistence type="predicted"/>
<feature type="region of interest" description="Disordered" evidence="1">
    <location>
        <begin position="66"/>
        <end position="93"/>
    </location>
</feature>
<evidence type="ECO:0008006" key="4">
    <source>
        <dbReference type="Google" id="ProtNLM"/>
    </source>
</evidence>
<evidence type="ECO:0000313" key="3">
    <source>
        <dbReference type="Proteomes" id="UP000324924"/>
    </source>
</evidence>
<evidence type="ECO:0000256" key="1">
    <source>
        <dbReference type="SAM" id="MobiDB-lite"/>
    </source>
</evidence>
<dbReference type="OrthoDB" id="9803054at2"/>
<feature type="compositionally biased region" description="Polar residues" evidence="1">
    <location>
        <begin position="68"/>
        <end position="93"/>
    </location>
</feature>
<dbReference type="KEGG" id="nabu:FZC36_00160"/>